<keyword evidence="1" id="KW-1133">Transmembrane helix</keyword>
<dbReference type="EMBL" id="BARW01018338">
    <property type="protein sequence ID" value="GAI97811.1"/>
    <property type="molecule type" value="Genomic_DNA"/>
</dbReference>
<dbReference type="AlphaFoldDB" id="X1U2F2"/>
<gene>
    <name evidence="2" type="ORF">S12H4_31424</name>
</gene>
<accession>X1U2F2</accession>
<protein>
    <submittedName>
        <fullName evidence="2">Uncharacterized protein</fullName>
    </submittedName>
</protein>
<feature type="transmembrane region" description="Helical" evidence="1">
    <location>
        <begin position="227"/>
        <end position="245"/>
    </location>
</feature>
<evidence type="ECO:0000313" key="2">
    <source>
        <dbReference type="EMBL" id="GAI97811.1"/>
    </source>
</evidence>
<organism evidence="2">
    <name type="scientific">marine sediment metagenome</name>
    <dbReference type="NCBI Taxonomy" id="412755"/>
    <lineage>
        <taxon>unclassified sequences</taxon>
        <taxon>metagenomes</taxon>
        <taxon>ecological metagenomes</taxon>
    </lineage>
</organism>
<feature type="transmembrane region" description="Helical" evidence="1">
    <location>
        <begin position="194"/>
        <end position="215"/>
    </location>
</feature>
<keyword evidence="1" id="KW-0812">Transmembrane</keyword>
<feature type="non-terminal residue" evidence="2">
    <location>
        <position position="1"/>
    </location>
</feature>
<reference evidence="2" key="1">
    <citation type="journal article" date="2014" name="Front. Microbiol.">
        <title>High frequency of phylogenetically diverse reductive dehalogenase-homologous genes in deep subseafloor sedimentary metagenomes.</title>
        <authorList>
            <person name="Kawai M."/>
            <person name="Futagami T."/>
            <person name="Toyoda A."/>
            <person name="Takaki Y."/>
            <person name="Nishi S."/>
            <person name="Hori S."/>
            <person name="Arai W."/>
            <person name="Tsubouchi T."/>
            <person name="Morono Y."/>
            <person name="Uchiyama I."/>
            <person name="Ito T."/>
            <person name="Fujiyama A."/>
            <person name="Inagaki F."/>
            <person name="Takami H."/>
        </authorList>
    </citation>
    <scope>NUCLEOTIDE SEQUENCE</scope>
    <source>
        <strain evidence="2">Expedition CK06-06</strain>
    </source>
</reference>
<sequence>VDYLTEIITLRPTQSLYTVIMGSEQDNTGYTFEGISYDTSPPPGFLDPNTIYDFTFNVTDSTKRLTGCKLELRNKTFDILTSATGCGASGGKISIVYNTSNHGKMFGNYYLNYGEGYELLKSNDAWIMEDFDFSATGGTTASIIQGIQDFIDWEELGETENRREFSRIVIFFILLTIGLGLFTQFTGFDLTNRGGGLLLLWAVITVFSFAGFFTIEGIIRNAWMSKHVLWLCVSFLTWGFLINQWRRANFN</sequence>
<name>X1U2F2_9ZZZZ</name>
<evidence type="ECO:0000256" key="1">
    <source>
        <dbReference type="SAM" id="Phobius"/>
    </source>
</evidence>
<proteinExistence type="predicted"/>
<comment type="caution">
    <text evidence="2">The sequence shown here is derived from an EMBL/GenBank/DDBJ whole genome shotgun (WGS) entry which is preliminary data.</text>
</comment>
<feature type="transmembrane region" description="Helical" evidence="1">
    <location>
        <begin position="168"/>
        <end position="188"/>
    </location>
</feature>
<keyword evidence="1" id="KW-0472">Membrane</keyword>